<dbReference type="Gramene" id="RZC84148">
    <property type="protein sequence ID" value="RZC84148"/>
    <property type="gene ID" value="C5167_046931"/>
</dbReference>
<dbReference type="Proteomes" id="UP000316621">
    <property type="component" value="Chromosome 11"/>
</dbReference>
<sequence length="124" mass="13985">MPHFEDTFAMEFSNSNSELRLLYKKTSPNQKIEPMGAAPEIKFDALWILRWPLEDITGYYNNLISFDEADPNSISIEISSSKENLGPNSVQPVCSQESVIKNSSEAKIIAREVCKGNALRKGFR</sequence>
<dbReference type="OMA" id="WPLEDIT"/>
<proteinExistence type="predicted"/>
<accession>A0A4Y7LI02</accession>
<keyword evidence="2" id="KW-1185">Reference proteome</keyword>
<name>A0A4Y7LI02_PAPSO</name>
<reference evidence="1 2" key="1">
    <citation type="journal article" date="2018" name="Science">
        <title>The opium poppy genome and morphinan production.</title>
        <authorList>
            <person name="Guo L."/>
            <person name="Winzer T."/>
            <person name="Yang X."/>
            <person name="Li Y."/>
            <person name="Ning Z."/>
            <person name="He Z."/>
            <person name="Teodor R."/>
            <person name="Lu Y."/>
            <person name="Bowser T.A."/>
            <person name="Graham I.A."/>
            <person name="Ye K."/>
        </authorList>
    </citation>
    <scope>NUCLEOTIDE SEQUENCE [LARGE SCALE GENOMIC DNA]</scope>
    <source>
        <strain evidence="2">cv. HN1</strain>
        <tissue evidence="1">Leaves</tissue>
    </source>
</reference>
<gene>
    <name evidence="1" type="ORF">C5167_046931</name>
</gene>
<organism evidence="1 2">
    <name type="scientific">Papaver somniferum</name>
    <name type="common">Opium poppy</name>
    <dbReference type="NCBI Taxonomy" id="3469"/>
    <lineage>
        <taxon>Eukaryota</taxon>
        <taxon>Viridiplantae</taxon>
        <taxon>Streptophyta</taxon>
        <taxon>Embryophyta</taxon>
        <taxon>Tracheophyta</taxon>
        <taxon>Spermatophyta</taxon>
        <taxon>Magnoliopsida</taxon>
        <taxon>Ranunculales</taxon>
        <taxon>Papaveraceae</taxon>
        <taxon>Papaveroideae</taxon>
        <taxon>Papaver</taxon>
    </lineage>
</organism>
<evidence type="ECO:0000313" key="2">
    <source>
        <dbReference type="Proteomes" id="UP000316621"/>
    </source>
</evidence>
<evidence type="ECO:0000313" key="1">
    <source>
        <dbReference type="EMBL" id="RZC84148.1"/>
    </source>
</evidence>
<protein>
    <submittedName>
        <fullName evidence="1">Uncharacterized protein</fullName>
    </submittedName>
</protein>
<dbReference type="EMBL" id="CM010725">
    <property type="protein sequence ID" value="RZC84148.1"/>
    <property type="molecule type" value="Genomic_DNA"/>
</dbReference>
<dbReference type="AlphaFoldDB" id="A0A4Y7LI02"/>